<name>A0A4Q9HB63_9SPHI</name>
<accession>A0A4Q9HB63</accession>
<evidence type="ECO:0000313" key="2">
    <source>
        <dbReference type="Proteomes" id="UP000291819"/>
    </source>
</evidence>
<reference evidence="1 2" key="1">
    <citation type="submission" date="2019-02" db="EMBL/GenBank/DDBJ databases">
        <title>Pedobacter kyonggii whole genome sequence analysis.</title>
        <authorList>
            <person name="Dahal R.H."/>
        </authorList>
    </citation>
    <scope>NUCLEOTIDE SEQUENCE [LARGE SCALE GENOMIC DNA]</scope>
    <source>
        <strain evidence="1 2">K-4-11-1</strain>
    </source>
</reference>
<protein>
    <recommendedName>
        <fullName evidence="3">Bacteriocin-protection protein</fullName>
    </recommendedName>
</protein>
<comment type="caution">
    <text evidence="1">The sequence shown here is derived from an EMBL/GenBank/DDBJ whole genome shotgun (WGS) entry which is preliminary data.</text>
</comment>
<dbReference type="AlphaFoldDB" id="A0A4Q9HB63"/>
<evidence type="ECO:0000313" key="1">
    <source>
        <dbReference type="EMBL" id="TBO41386.1"/>
    </source>
</evidence>
<dbReference type="Proteomes" id="UP000291819">
    <property type="component" value="Unassembled WGS sequence"/>
</dbReference>
<dbReference type="RefSeq" id="WP_131030667.1">
    <property type="nucleotide sequence ID" value="NZ_SIXF01000013.1"/>
</dbReference>
<gene>
    <name evidence="1" type="ORF">EYS08_14215</name>
</gene>
<keyword evidence="2" id="KW-1185">Reference proteome</keyword>
<organism evidence="1 2">
    <name type="scientific">Pedobacter kyonggii</name>
    <dbReference type="NCBI Taxonomy" id="1926871"/>
    <lineage>
        <taxon>Bacteria</taxon>
        <taxon>Pseudomonadati</taxon>
        <taxon>Bacteroidota</taxon>
        <taxon>Sphingobacteriia</taxon>
        <taxon>Sphingobacteriales</taxon>
        <taxon>Sphingobacteriaceae</taxon>
        <taxon>Pedobacter</taxon>
    </lineage>
</organism>
<sequence>MVKIIEGSTVPENYSINCEIVENRVKDIETFCPINIKEWRDWLAANHELRSSVWLVYGKKGSGLPSITWSEAVDEALCFGWIDSIKKPIDKERFMQFFCKRKTNSVWSKINKEKVKRLLAQKLIAKAGLETIKKAKQNGAWTALDAVETLKIPKDLAAEFKNRKDAKIFFLSLSKSVKKSILQWIVLAKKSETRQNRIFELIKSSSENVLPKQFLR</sequence>
<proteinExistence type="predicted"/>
<dbReference type="OrthoDB" id="9796999at2"/>
<dbReference type="EMBL" id="SIXF01000013">
    <property type="protein sequence ID" value="TBO41386.1"/>
    <property type="molecule type" value="Genomic_DNA"/>
</dbReference>
<dbReference type="Pfam" id="PF13376">
    <property type="entry name" value="OmdA"/>
    <property type="match status" value="1"/>
</dbReference>
<evidence type="ECO:0008006" key="3">
    <source>
        <dbReference type="Google" id="ProtNLM"/>
    </source>
</evidence>